<dbReference type="Gene3D" id="3.40.50.11970">
    <property type="match status" value="1"/>
</dbReference>
<evidence type="ECO:0000313" key="2">
    <source>
        <dbReference type="EMBL" id="MQP15790.1"/>
    </source>
</evidence>
<evidence type="ECO:0008006" key="4">
    <source>
        <dbReference type="Google" id="ProtNLM"/>
    </source>
</evidence>
<dbReference type="RefSeq" id="WP_153090213.1">
    <property type="nucleotide sequence ID" value="NZ_VZAH01000158.1"/>
</dbReference>
<dbReference type="AlphaFoldDB" id="A0A6G1VQW3"/>
<feature type="signal peptide" evidence="1">
    <location>
        <begin position="1"/>
        <end position="26"/>
    </location>
</feature>
<name>A0A6G1VQW3_9BACT</name>
<organism evidence="2 3">
    <name type="scientific">Segatella copri</name>
    <dbReference type="NCBI Taxonomy" id="165179"/>
    <lineage>
        <taxon>Bacteria</taxon>
        <taxon>Pseudomonadati</taxon>
        <taxon>Bacteroidota</taxon>
        <taxon>Bacteroidia</taxon>
        <taxon>Bacteroidales</taxon>
        <taxon>Prevotellaceae</taxon>
        <taxon>Segatella</taxon>
    </lineage>
</organism>
<proteinExistence type="predicted"/>
<dbReference type="PROSITE" id="PS51257">
    <property type="entry name" value="PROKAR_LIPOPROTEIN"/>
    <property type="match status" value="1"/>
</dbReference>
<accession>A0A6G1VQW3</accession>
<comment type="caution">
    <text evidence="2">The sequence shown here is derived from an EMBL/GenBank/DDBJ whole genome shotgun (WGS) entry which is preliminary data.</text>
</comment>
<protein>
    <recommendedName>
        <fullName evidence="4">Clostripain family protein</fullName>
    </recommendedName>
</protein>
<dbReference type="PANTHER" id="PTHR37835">
    <property type="entry name" value="ALPHA-CLOSTRIPAIN"/>
    <property type="match status" value="1"/>
</dbReference>
<reference evidence="2 3" key="1">
    <citation type="submission" date="2019-09" db="EMBL/GenBank/DDBJ databases">
        <title>Distinct polysaccharide growth profiles of human intestinal Prevotella copri isolates.</title>
        <authorList>
            <person name="Fehlner-Peach H."/>
            <person name="Magnabosco C."/>
            <person name="Raghavan V."/>
            <person name="Scher J.U."/>
            <person name="Tett A."/>
            <person name="Cox L.M."/>
            <person name="Gottsegen C."/>
            <person name="Watters A."/>
            <person name="Wiltshire- Gordon J.D."/>
            <person name="Segata N."/>
            <person name="Bonneau R."/>
            <person name="Littman D.R."/>
        </authorList>
    </citation>
    <scope>NUCLEOTIDE SEQUENCE [LARGE SCALE GENOMIC DNA]</scope>
    <source>
        <strain evidence="3">iAA917</strain>
    </source>
</reference>
<dbReference type="Proteomes" id="UP000477980">
    <property type="component" value="Unassembled WGS sequence"/>
</dbReference>
<dbReference type="OrthoDB" id="5507507at2"/>
<evidence type="ECO:0000313" key="3">
    <source>
        <dbReference type="Proteomes" id="UP000477980"/>
    </source>
</evidence>
<feature type="chain" id="PRO_5026236809" description="Clostripain family protein" evidence="1">
    <location>
        <begin position="27"/>
        <end position="424"/>
    </location>
</feature>
<dbReference type="EMBL" id="VZAH01000158">
    <property type="protein sequence ID" value="MQP15790.1"/>
    <property type="molecule type" value="Genomic_DNA"/>
</dbReference>
<dbReference type="PANTHER" id="PTHR37835:SF1">
    <property type="entry name" value="ALPHA-CLOSTRIPAIN"/>
    <property type="match status" value="1"/>
</dbReference>
<dbReference type="Pfam" id="PF03415">
    <property type="entry name" value="Peptidase_C11"/>
    <property type="match status" value="1"/>
</dbReference>
<evidence type="ECO:0000256" key="1">
    <source>
        <dbReference type="SAM" id="SignalP"/>
    </source>
</evidence>
<gene>
    <name evidence="2" type="ORF">F7D25_15585</name>
</gene>
<keyword evidence="1" id="KW-0732">Signal</keyword>
<dbReference type="InterPro" id="IPR005077">
    <property type="entry name" value="Peptidase_C11"/>
</dbReference>
<sequence>MIKKLFTLFICMFSFAMTFTSCSDEAFDVDSVNKQTILVYYPWTGSTTSSGLKQYLANNIDSICQGIVAKKGLSDSRVMVFFSEKYNKSTLYDLQYDAASRKVNRVPVKTYEDNSYCTAEGFANLLNEVKQNAEALNYALIIGVHGCGWTYAEDWVNYPNYARPGFGSTATAGKPSSAFSGIQFGSDPDHPVTRFFGSVNSKSYAMDIPTLAEGIRQSGLKMQYILFDACYMGNVETAYELKDVTNYLMSSSSEVMGLGFPYRSIWSMLNSATPNYSGIVNGIVNFYKSSYVPYCNMAAIDCREMDNLASVMKEINSKYTLDSSIPLETIQPLDGFTPNLFYDMSVYVDSLKPSGYLKDQFTAQMKKTIKEAAHTDEAFTMLKDPYRGTTFQVKSYCGLSISDPSQHSVALKGREKTGWWKATH</sequence>